<gene>
    <name evidence="2" type="ORF">NDU88_004663</name>
</gene>
<dbReference type="EMBL" id="JANPWB010000011">
    <property type="protein sequence ID" value="KAJ1126255.1"/>
    <property type="molecule type" value="Genomic_DNA"/>
</dbReference>
<keyword evidence="3" id="KW-1185">Reference proteome</keyword>
<feature type="region of interest" description="Disordered" evidence="1">
    <location>
        <begin position="113"/>
        <end position="132"/>
    </location>
</feature>
<dbReference type="Proteomes" id="UP001066276">
    <property type="component" value="Chromosome 7"/>
</dbReference>
<name>A0AAV7PDR0_PLEWA</name>
<organism evidence="2 3">
    <name type="scientific">Pleurodeles waltl</name>
    <name type="common">Iberian ribbed newt</name>
    <dbReference type="NCBI Taxonomy" id="8319"/>
    <lineage>
        <taxon>Eukaryota</taxon>
        <taxon>Metazoa</taxon>
        <taxon>Chordata</taxon>
        <taxon>Craniata</taxon>
        <taxon>Vertebrata</taxon>
        <taxon>Euteleostomi</taxon>
        <taxon>Amphibia</taxon>
        <taxon>Batrachia</taxon>
        <taxon>Caudata</taxon>
        <taxon>Salamandroidea</taxon>
        <taxon>Salamandridae</taxon>
        <taxon>Pleurodelinae</taxon>
        <taxon>Pleurodeles</taxon>
    </lineage>
</organism>
<protein>
    <submittedName>
        <fullName evidence="2">Uncharacterized protein</fullName>
    </submittedName>
</protein>
<reference evidence="2" key="1">
    <citation type="journal article" date="2022" name="bioRxiv">
        <title>Sequencing and chromosome-scale assembly of the giantPleurodeles waltlgenome.</title>
        <authorList>
            <person name="Brown T."/>
            <person name="Elewa A."/>
            <person name="Iarovenko S."/>
            <person name="Subramanian E."/>
            <person name="Araus A.J."/>
            <person name="Petzold A."/>
            <person name="Susuki M."/>
            <person name="Suzuki K.-i.T."/>
            <person name="Hayashi T."/>
            <person name="Toyoda A."/>
            <person name="Oliveira C."/>
            <person name="Osipova E."/>
            <person name="Leigh N.D."/>
            <person name="Simon A."/>
            <person name="Yun M.H."/>
        </authorList>
    </citation>
    <scope>NUCLEOTIDE SEQUENCE</scope>
    <source>
        <strain evidence="2">20211129_DDA</strain>
        <tissue evidence="2">Liver</tissue>
    </source>
</reference>
<proteinExistence type="predicted"/>
<accession>A0AAV7PDR0</accession>
<dbReference type="AlphaFoldDB" id="A0AAV7PDR0"/>
<evidence type="ECO:0000313" key="2">
    <source>
        <dbReference type="EMBL" id="KAJ1126255.1"/>
    </source>
</evidence>
<comment type="caution">
    <text evidence="2">The sequence shown here is derived from an EMBL/GenBank/DDBJ whole genome shotgun (WGS) entry which is preliminary data.</text>
</comment>
<sequence>MRTSSSRLLWAPGAAELLEGRGWAHGHTAAALPLRGLPRRGVCGPGHLWSLPHGDECAARLRSLAHFLLLRRQQQQVAGGRGGVTSSSHRPRYQTAGLEVCLGGGSNTVHHTRAPSQPAGAVHPGHRGLEGGSRSLRTVLRRVMHTVRRGSSGLHSLLQGPGSGSH</sequence>
<evidence type="ECO:0000256" key="1">
    <source>
        <dbReference type="SAM" id="MobiDB-lite"/>
    </source>
</evidence>
<evidence type="ECO:0000313" key="3">
    <source>
        <dbReference type="Proteomes" id="UP001066276"/>
    </source>
</evidence>